<evidence type="ECO:0000313" key="7">
    <source>
        <dbReference type="EMBL" id="SBR91555.1"/>
    </source>
</evidence>
<name>A0A1A8QCM2_9TELE</name>
<dbReference type="InterPro" id="IPR052224">
    <property type="entry name" value="THAP_domain_protein"/>
</dbReference>
<dbReference type="PANTHER" id="PTHR46927">
    <property type="entry name" value="AGAP005574-PA"/>
    <property type="match status" value="1"/>
</dbReference>
<keyword evidence="3" id="KW-0862">Zinc</keyword>
<accession>A0A1A8QCM2</accession>
<evidence type="ECO:0000256" key="2">
    <source>
        <dbReference type="ARBA" id="ARBA00022771"/>
    </source>
</evidence>
<organism evidence="7">
    <name type="scientific">Nothobranchius rachovii</name>
    <name type="common">bluefin notho</name>
    <dbReference type="NCBI Taxonomy" id="451742"/>
    <lineage>
        <taxon>Eukaryota</taxon>
        <taxon>Metazoa</taxon>
        <taxon>Chordata</taxon>
        <taxon>Craniata</taxon>
        <taxon>Vertebrata</taxon>
        <taxon>Euteleostomi</taxon>
        <taxon>Actinopterygii</taxon>
        <taxon>Neopterygii</taxon>
        <taxon>Teleostei</taxon>
        <taxon>Neoteleostei</taxon>
        <taxon>Acanthomorphata</taxon>
        <taxon>Ovalentaria</taxon>
        <taxon>Atherinomorphae</taxon>
        <taxon>Cyprinodontiformes</taxon>
        <taxon>Nothobranchiidae</taxon>
        <taxon>Nothobranchius</taxon>
    </lineage>
</organism>
<dbReference type="InterPro" id="IPR006612">
    <property type="entry name" value="THAP_Znf"/>
</dbReference>
<dbReference type="Pfam" id="PF05485">
    <property type="entry name" value="THAP"/>
    <property type="match status" value="1"/>
</dbReference>
<dbReference type="PANTHER" id="PTHR46927:SF2">
    <property type="entry name" value="THAP DOMAIN-CONTAINING PROTEIN 8"/>
    <property type="match status" value="1"/>
</dbReference>
<sequence>DRRYTAARFPLGDPERLDLWVSNQRRECWTPNSHSRLCSEHFESHHFTTDSRVQTHYFIFWLRLKKLKH</sequence>
<feature type="non-terminal residue" evidence="7">
    <location>
        <position position="1"/>
    </location>
</feature>
<keyword evidence="2 5" id="KW-0863">Zinc-finger</keyword>
<dbReference type="SUPFAM" id="SSF57716">
    <property type="entry name" value="Glucocorticoid receptor-like (DNA-binding domain)"/>
    <property type="match status" value="1"/>
</dbReference>
<dbReference type="AlphaFoldDB" id="A0A1A8QCM2"/>
<evidence type="ECO:0000259" key="6">
    <source>
        <dbReference type="PROSITE" id="PS50950"/>
    </source>
</evidence>
<evidence type="ECO:0000256" key="5">
    <source>
        <dbReference type="PROSITE-ProRule" id="PRU00309"/>
    </source>
</evidence>
<dbReference type="GO" id="GO:0003677">
    <property type="term" value="F:DNA binding"/>
    <property type="evidence" value="ECO:0007669"/>
    <property type="project" value="UniProtKB-UniRule"/>
</dbReference>
<keyword evidence="1" id="KW-0479">Metal-binding</keyword>
<feature type="domain" description="THAP-type" evidence="6">
    <location>
        <begin position="1"/>
        <end position="69"/>
    </location>
</feature>
<dbReference type="PROSITE" id="PS50950">
    <property type="entry name" value="ZF_THAP"/>
    <property type="match status" value="1"/>
</dbReference>
<reference evidence="7" key="2">
    <citation type="submission" date="2016-06" db="EMBL/GenBank/DDBJ databases">
        <title>The genome of a short-lived fish provides insights into sex chromosome evolution and the genetic control of aging.</title>
        <authorList>
            <person name="Reichwald K."/>
            <person name="Felder M."/>
            <person name="Petzold A."/>
            <person name="Koch P."/>
            <person name="Groth M."/>
            <person name="Platzer M."/>
        </authorList>
    </citation>
    <scope>NUCLEOTIDE SEQUENCE</scope>
    <source>
        <tissue evidence="7">Brain</tissue>
    </source>
</reference>
<dbReference type="EMBL" id="HAEH01011166">
    <property type="protein sequence ID" value="SBR91555.1"/>
    <property type="molecule type" value="Transcribed_RNA"/>
</dbReference>
<evidence type="ECO:0000256" key="4">
    <source>
        <dbReference type="ARBA" id="ARBA00023125"/>
    </source>
</evidence>
<dbReference type="GO" id="GO:0008270">
    <property type="term" value="F:zinc ion binding"/>
    <property type="evidence" value="ECO:0007669"/>
    <property type="project" value="UniProtKB-KW"/>
</dbReference>
<evidence type="ECO:0000256" key="3">
    <source>
        <dbReference type="ARBA" id="ARBA00022833"/>
    </source>
</evidence>
<keyword evidence="4 5" id="KW-0238">DNA-binding</keyword>
<reference evidence="7" key="1">
    <citation type="submission" date="2016-05" db="EMBL/GenBank/DDBJ databases">
        <authorList>
            <person name="Lavstsen T."/>
            <person name="Jespersen J.S."/>
        </authorList>
    </citation>
    <scope>NUCLEOTIDE SEQUENCE</scope>
    <source>
        <tissue evidence="7">Brain</tissue>
    </source>
</reference>
<protein>
    <recommendedName>
        <fullName evidence="6">THAP-type domain-containing protein</fullName>
    </recommendedName>
</protein>
<gene>
    <name evidence="7" type="primary">OLA.11446</name>
</gene>
<evidence type="ECO:0000256" key="1">
    <source>
        <dbReference type="ARBA" id="ARBA00022723"/>
    </source>
</evidence>
<proteinExistence type="predicted"/>